<organism evidence="1 2">
    <name type="scientific">Morganella psychrotolerans</name>
    <dbReference type="NCBI Taxonomy" id="368603"/>
    <lineage>
        <taxon>Bacteria</taxon>
        <taxon>Pseudomonadati</taxon>
        <taxon>Pseudomonadota</taxon>
        <taxon>Gammaproteobacteria</taxon>
        <taxon>Enterobacterales</taxon>
        <taxon>Morganellaceae</taxon>
        <taxon>Morganella</taxon>
    </lineage>
</organism>
<dbReference type="RefSeq" id="WP_067400949.1">
    <property type="nucleotide sequence ID" value="NZ_LZEY01000011.1"/>
</dbReference>
<dbReference type="EMBL" id="LZEY01000011">
    <property type="protein sequence ID" value="OBU11865.1"/>
    <property type="molecule type" value="Genomic_DNA"/>
</dbReference>
<proteinExistence type="predicted"/>
<dbReference type="AlphaFoldDB" id="A0A1B8HR53"/>
<reference evidence="2" key="1">
    <citation type="submission" date="2016-06" db="EMBL/GenBank/DDBJ databases">
        <authorList>
            <person name="Butler K."/>
        </authorList>
    </citation>
    <scope>NUCLEOTIDE SEQUENCE [LARGE SCALE GENOMIC DNA]</scope>
    <source>
        <strain evidence="2">GCSL-Mp20</strain>
    </source>
</reference>
<evidence type="ECO:0000313" key="2">
    <source>
        <dbReference type="Proteomes" id="UP000092377"/>
    </source>
</evidence>
<comment type="caution">
    <text evidence="1">The sequence shown here is derived from an EMBL/GenBank/DDBJ whole genome shotgun (WGS) entry which is preliminary data.</text>
</comment>
<name>A0A1B8HR53_9GAMM</name>
<accession>A0A1B8HR53</accession>
<protein>
    <submittedName>
        <fullName evidence="1">Uncharacterized protein</fullName>
    </submittedName>
</protein>
<dbReference type="Proteomes" id="UP000092377">
    <property type="component" value="Unassembled WGS sequence"/>
</dbReference>
<gene>
    <name evidence="1" type="ORF">AYY18_18035</name>
</gene>
<dbReference type="OrthoDB" id="6443699at2"/>
<evidence type="ECO:0000313" key="1">
    <source>
        <dbReference type="EMBL" id="OBU11865.1"/>
    </source>
</evidence>
<sequence>MKKIKFLLSVLLGIGGTLAYQWVYPPFGNPYYFLSPKITIGEPIDIPIKLYEKGYEVDFVFWNTPLPAGRMFFITPLQSPSPHVILKLSKNKDVTDTDIFYPSDLFAKNGILGDINDEPIFNVELYRINSDLTESMISSRIITKNSPGGVDSLSPLTSNKSDYGQYRIKVKVMGDWPQLKIDGLSYFVSIDTYFNK</sequence>
<keyword evidence="2" id="KW-1185">Reference proteome</keyword>